<evidence type="ECO:0000256" key="1">
    <source>
        <dbReference type="ARBA" id="ARBA00022801"/>
    </source>
</evidence>
<organism evidence="3 4">
    <name type="scientific">Hymenobacter roseosalivarius DSM 11622</name>
    <dbReference type="NCBI Taxonomy" id="645990"/>
    <lineage>
        <taxon>Bacteria</taxon>
        <taxon>Pseudomonadati</taxon>
        <taxon>Bacteroidota</taxon>
        <taxon>Cytophagia</taxon>
        <taxon>Cytophagales</taxon>
        <taxon>Hymenobacteraceae</taxon>
        <taxon>Hymenobacter</taxon>
    </lineage>
</organism>
<dbReference type="AlphaFoldDB" id="A0A1W1UZ35"/>
<proteinExistence type="predicted"/>
<dbReference type="PANTHER" id="PTHR46118:SF4">
    <property type="entry name" value="PROTEIN ABHD11"/>
    <property type="match status" value="1"/>
</dbReference>
<name>A0A1W1UZ35_9BACT</name>
<dbReference type="Proteomes" id="UP000192266">
    <property type="component" value="Unassembled WGS sequence"/>
</dbReference>
<dbReference type="STRING" id="645990.SAMN00120144_2402"/>
<dbReference type="PANTHER" id="PTHR46118">
    <property type="entry name" value="PROTEIN ABHD11"/>
    <property type="match status" value="1"/>
</dbReference>
<dbReference type="GO" id="GO:0016787">
    <property type="term" value="F:hydrolase activity"/>
    <property type="evidence" value="ECO:0007669"/>
    <property type="project" value="UniProtKB-KW"/>
</dbReference>
<dbReference type="SUPFAM" id="SSF53474">
    <property type="entry name" value="alpha/beta-Hydrolases"/>
    <property type="match status" value="1"/>
</dbReference>
<dbReference type="InterPro" id="IPR029058">
    <property type="entry name" value="AB_hydrolase_fold"/>
</dbReference>
<reference evidence="3 4" key="1">
    <citation type="submission" date="2017-04" db="EMBL/GenBank/DDBJ databases">
        <authorList>
            <person name="Afonso C.L."/>
            <person name="Miller P.J."/>
            <person name="Scott M.A."/>
            <person name="Spackman E."/>
            <person name="Goraichik I."/>
            <person name="Dimitrov K.M."/>
            <person name="Suarez D.L."/>
            <person name="Swayne D.E."/>
        </authorList>
    </citation>
    <scope>NUCLEOTIDE SEQUENCE [LARGE SCALE GENOMIC DNA]</scope>
    <source>
        <strain evidence="3 4">DSM 11622</strain>
    </source>
</reference>
<dbReference type="Pfam" id="PF00561">
    <property type="entry name" value="Abhydrolase_1"/>
    <property type="match status" value="1"/>
</dbReference>
<dbReference type="OrthoDB" id="9808398at2"/>
<keyword evidence="4" id="KW-1185">Reference proteome</keyword>
<dbReference type="InterPro" id="IPR000073">
    <property type="entry name" value="AB_hydrolase_1"/>
</dbReference>
<sequence>MQLHYREQGQGAPLVILHGLFGTLDNWQTLAKRWAEHHCVIAVDLRNHGRSPHTPEHTYELMSEDVRELFVQLQLEAPTLLGHSMGGKVAMRFALDYPDLLARLVVMDIAPSFSDMLHQDSILAGLHAVDLPHVESRQQADEMMAQHIRHDSVRQFLLKNLYRREDHSFAWRLNLEALTAHMALVGAEIKAPQPFLKPALFVRGGKSDYITTEDKLHVIPALFPNSQVETIPEVGHWLHAEAPDKVFELVNAFMQG</sequence>
<dbReference type="RefSeq" id="WP_084443913.1">
    <property type="nucleotide sequence ID" value="NZ_FWWW01000046.1"/>
</dbReference>
<evidence type="ECO:0000259" key="2">
    <source>
        <dbReference type="Pfam" id="PF00561"/>
    </source>
</evidence>
<dbReference type="EMBL" id="FWWW01000046">
    <property type="protein sequence ID" value="SMB86365.1"/>
    <property type="molecule type" value="Genomic_DNA"/>
</dbReference>
<evidence type="ECO:0000313" key="4">
    <source>
        <dbReference type="Proteomes" id="UP000192266"/>
    </source>
</evidence>
<dbReference type="Gene3D" id="3.40.50.1820">
    <property type="entry name" value="alpha/beta hydrolase"/>
    <property type="match status" value="1"/>
</dbReference>
<feature type="domain" description="AB hydrolase-1" evidence="2">
    <location>
        <begin position="13"/>
        <end position="243"/>
    </location>
</feature>
<keyword evidence="1 3" id="KW-0378">Hydrolase</keyword>
<gene>
    <name evidence="3" type="ORF">SAMN00120144_2402</name>
</gene>
<accession>A0A1W1UZ35</accession>
<evidence type="ECO:0000313" key="3">
    <source>
        <dbReference type="EMBL" id="SMB86365.1"/>
    </source>
</evidence>
<protein>
    <submittedName>
        <fullName evidence="3">Alpha/beta hydrolase fold</fullName>
    </submittedName>
</protein>
<dbReference type="PRINTS" id="PR00111">
    <property type="entry name" value="ABHYDROLASE"/>
</dbReference>